<reference evidence="1" key="1">
    <citation type="journal article" date="2020" name="Fungal Divers.">
        <title>Resolving the Mortierellaceae phylogeny through synthesis of multi-gene phylogenetics and phylogenomics.</title>
        <authorList>
            <person name="Vandepol N."/>
            <person name="Liber J."/>
            <person name="Desiro A."/>
            <person name="Na H."/>
            <person name="Kennedy M."/>
            <person name="Barry K."/>
            <person name="Grigoriev I.V."/>
            <person name="Miller A.N."/>
            <person name="O'Donnell K."/>
            <person name="Stajich J.E."/>
            <person name="Bonito G."/>
        </authorList>
    </citation>
    <scope>NUCLEOTIDE SEQUENCE</scope>
    <source>
        <strain evidence="1">MES-2147</strain>
    </source>
</reference>
<feature type="non-terminal residue" evidence="1">
    <location>
        <position position="1"/>
    </location>
</feature>
<gene>
    <name evidence="1" type="ORF">BGZ65_006168</name>
</gene>
<evidence type="ECO:0000313" key="2">
    <source>
        <dbReference type="Proteomes" id="UP000749646"/>
    </source>
</evidence>
<dbReference type="OrthoDB" id="2446503at2759"/>
<protein>
    <submittedName>
        <fullName evidence="1">Uncharacterized protein</fullName>
    </submittedName>
</protein>
<sequence>TCIGAFCEPDESVVITRDSDLICFDRVSMVAMPMGQKREFMLFHKRELLEHLELPSAHHLLLAAVVTSNDYGKGLYRCGIKTNINHVRHLDLDLGSGELLQCIKTGVQEYIDSINRQSGTAFHADFSSAIEAF</sequence>
<proteinExistence type="predicted"/>
<dbReference type="Proteomes" id="UP000749646">
    <property type="component" value="Unassembled WGS sequence"/>
</dbReference>
<feature type="non-terminal residue" evidence="1">
    <location>
        <position position="133"/>
    </location>
</feature>
<name>A0A9P6JI97_9FUNG</name>
<evidence type="ECO:0000313" key="1">
    <source>
        <dbReference type="EMBL" id="KAF9979692.1"/>
    </source>
</evidence>
<dbReference type="AlphaFoldDB" id="A0A9P6JI97"/>
<organism evidence="1 2">
    <name type="scientific">Modicella reniformis</name>
    <dbReference type="NCBI Taxonomy" id="1440133"/>
    <lineage>
        <taxon>Eukaryota</taxon>
        <taxon>Fungi</taxon>
        <taxon>Fungi incertae sedis</taxon>
        <taxon>Mucoromycota</taxon>
        <taxon>Mortierellomycotina</taxon>
        <taxon>Mortierellomycetes</taxon>
        <taxon>Mortierellales</taxon>
        <taxon>Mortierellaceae</taxon>
        <taxon>Modicella</taxon>
    </lineage>
</organism>
<comment type="caution">
    <text evidence="1">The sequence shown here is derived from an EMBL/GenBank/DDBJ whole genome shotgun (WGS) entry which is preliminary data.</text>
</comment>
<accession>A0A9P6JI97</accession>
<keyword evidence="2" id="KW-1185">Reference proteome</keyword>
<dbReference type="EMBL" id="JAAAHW010003994">
    <property type="protein sequence ID" value="KAF9979692.1"/>
    <property type="molecule type" value="Genomic_DNA"/>
</dbReference>